<reference evidence="1 2" key="1">
    <citation type="submission" date="2018-06" db="EMBL/GenBank/DDBJ databases">
        <title>Genomic Encyclopedia of Type Strains, Phase IV (KMG-IV): sequencing the most valuable type-strain genomes for metagenomic binning, comparative biology and taxonomic classification.</title>
        <authorList>
            <person name="Goeker M."/>
        </authorList>
    </citation>
    <scope>NUCLEOTIDE SEQUENCE [LARGE SCALE GENOMIC DNA]</scope>
    <source>
        <strain evidence="1 2">DSM 18048</strain>
    </source>
</reference>
<dbReference type="EMBL" id="QJSX01000006">
    <property type="protein sequence ID" value="PYE54154.1"/>
    <property type="molecule type" value="Genomic_DNA"/>
</dbReference>
<dbReference type="Proteomes" id="UP000248326">
    <property type="component" value="Unassembled WGS sequence"/>
</dbReference>
<comment type="caution">
    <text evidence="1">The sequence shown here is derived from an EMBL/GenBank/DDBJ whole genome shotgun (WGS) entry which is preliminary data.</text>
</comment>
<dbReference type="RefSeq" id="WP_110886542.1">
    <property type="nucleotide sequence ID" value="NZ_QJSX01000006.1"/>
</dbReference>
<accession>A0A318S812</accession>
<proteinExistence type="predicted"/>
<keyword evidence="2" id="KW-1185">Reference proteome</keyword>
<evidence type="ECO:0000313" key="2">
    <source>
        <dbReference type="Proteomes" id="UP000248326"/>
    </source>
</evidence>
<evidence type="ECO:0000313" key="1">
    <source>
        <dbReference type="EMBL" id="PYE54154.1"/>
    </source>
</evidence>
<sequence length="134" mass="14942">MIVEGKVVGSRAVFDSVPLHVQRSPATLRTLLEDLVRQEVERFNDRQERQTLLHVLSERQLVDGASRGKVVSGGQEQAQHAAVDDAVHVAIRAFRDGLYFVFLDERQLEDLDEELQVTNASTLLLLRLTPLAGG</sequence>
<dbReference type="AlphaFoldDB" id="A0A318S812"/>
<protein>
    <submittedName>
        <fullName evidence="1">Uncharacterized protein</fullName>
    </submittedName>
</protein>
<name>A0A318S812_9DEIO</name>
<dbReference type="OrthoDB" id="71830at2"/>
<organism evidence="1 2">
    <name type="scientific">Deinococcus yavapaiensis KR-236</name>
    <dbReference type="NCBI Taxonomy" id="694435"/>
    <lineage>
        <taxon>Bacteria</taxon>
        <taxon>Thermotogati</taxon>
        <taxon>Deinococcota</taxon>
        <taxon>Deinococci</taxon>
        <taxon>Deinococcales</taxon>
        <taxon>Deinococcaceae</taxon>
        <taxon>Deinococcus</taxon>
    </lineage>
</organism>
<gene>
    <name evidence="1" type="ORF">DES52_106119</name>
</gene>